<dbReference type="EC" id="3.6.3.-" evidence="1"/>
<name>A0A7D7L334_KOCVA</name>
<dbReference type="SUPFAM" id="SSF52540">
    <property type="entry name" value="P-loop containing nucleoside triphosphate hydrolases"/>
    <property type="match status" value="1"/>
</dbReference>
<dbReference type="RefSeq" id="WP_258924087.1">
    <property type="nucleotide sequence ID" value="NZ_CP059343.1"/>
</dbReference>
<accession>A0A7D7L334</accession>
<reference evidence="2" key="1">
    <citation type="submission" date="2017-08" db="EMBL/GenBank/DDBJ databases">
        <title>Draft Genome Sequence of Kocuria varians 80.</title>
        <authorList>
            <person name="Minaev M."/>
            <person name="Kurbakov K.A."/>
            <person name="Solodovnikova G.I."/>
            <person name="Kuznetsova O.A."/>
            <person name="Lisitsyn A.B."/>
        </authorList>
    </citation>
    <scope>NUCLEOTIDE SEQUENCE [LARGE SCALE GENOMIC DNA]</scope>
    <source>
        <strain evidence="2">80</strain>
    </source>
</reference>
<dbReference type="PANTHER" id="PTHR42794:SF2">
    <property type="entry name" value="ABC TRANSPORTER ATP-BINDING PROTEIN"/>
    <property type="match status" value="1"/>
</dbReference>
<dbReference type="Proteomes" id="UP000216825">
    <property type="component" value="Chromosome"/>
</dbReference>
<dbReference type="Gene3D" id="3.40.50.300">
    <property type="entry name" value="P-loop containing nucleotide triphosphate hydrolases"/>
    <property type="match status" value="1"/>
</dbReference>
<organism evidence="1 2">
    <name type="scientific">Kocuria varians</name>
    <name type="common">Micrococcus varians</name>
    <dbReference type="NCBI Taxonomy" id="1272"/>
    <lineage>
        <taxon>Bacteria</taxon>
        <taxon>Bacillati</taxon>
        <taxon>Actinomycetota</taxon>
        <taxon>Actinomycetes</taxon>
        <taxon>Micrococcales</taxon>
        <taxon>Micrococcaceae</taxon>
        <taxon>Kocuria</taxon>
    </lineage>
</organism>
<dbReference type="KEGG" id="kvr:CIB50_0001460"/>
<dbReference type="PANTHER" id="PTHR42794">
    <property type="entry name" value="HEMIN IMPORT ATP-BINDING PROTEIN HMUV"/>
    <property type="match status" value="1"/>
</dbReference>
<keyword evidence="1" id="KW-0067">ATP-binding</keyword>
<dbReference type="EMBL" id="CP059343">
    <property type="protein sequence ID" value="QMS56744.1"/>
    <property type="molecule type" value="Genomic_DNA"/>
</dbReference>
<dbReference type="InterPro" id="IPR027417">
    <property type="entry name" value="P-loop_NTPase"/>
</dbReference>
<proteinExistence type="predicted"/>
<protein>
    <submittedName>
        <fullName evidence="1">Hemin import ATP-binding protein HmuV</fullName>
        <ecNumber evidence="1">3.6.3.-</ecNumber>
    </submittedName>
</protein>
<keyword evidence="1" id="KW-0547">Nucleotide-binding</keyword>
<sequence length="72" mass="7806">MLTALHDLNLAAAMCDRIVVLDAGRVVADAPADEALDPDTVERVYGVRPVLITRPDTGTPHLLFPIEREDPS</sequence>
<keyword evidence="1" id="KW-0378">Hydrolase</keyword>
<keyword evidence="2" id="KW-1185">Reference proteome</keyword>
<evidence type="ECO:0000313" key="2">
    <source>
        <dbReference type="Proteomes" id="UP000216825"/>
    </source>
</evidence>
<dbReference type="AlphaFoldDB" id="A0A7D7L334"/>
<gene>
    <name evidence="1" type="primary">hmuV</name>
    <name evidence="1" type="ORF">CIB50_0001460</name>
</gene>
<evidence type="ECO:0000313" key="1">
    <source>
        <dbReference type="EMBL" id="QMS56744.1"/>
    </source>
</evidence>
<dbReference type="GO" id="GO:0005524">
    <property type="term" value="F:ATP binding"/>
    <property type="evidence" value="ECO:0007669"/>
    <property type="project" value="UniProtKB-KW"/>
</dbReference>
<dbReference type="GO" id="GO:0016787">
    <property type="term" value="F:hydrolase activity"/>
    <property type="evidence" value="ECO:0007669"/>
    <property type="project" value="UniProtKB-KW"/>
</dbReference>
<reference evidence="1 2" key="2">
    <citation type="submission" date="2020-07" db="EMBL/GenBank/DDBJ databases">
        <title>Genome of starter culture bacteria Kocuria salsicia reveals its technological properties and safety for usage in meat industry.</title>
        <authorList>
            <person name="Michael M."/>
            <person name="Konstantin K."/>
            <person name="Evgenii K."/>
            <person name="Galina S."/>
            <person name="Oksana K."/>
            <person name="Andrei L."/>
        </authorList>
    </citation>
    <scope>NUCLEOTIDE SEQUENCE [LARGE SCALE GENOMIC DNA]</scope>
    <source>
        <strain evidence="1 2">80</strain>
    </source>
</reference>